<organism evidence="1 2">
    <name type="scientific">Myroides phaeus</name>
    <dbReference type="NCBI Taxonomy" id="702745"/>
    <lineage>
        <taxon>Bacteria</taxon>
        <taxon>Pseudomonadati</taxon>
        <taxon>Bacteroidota</taxon>
        <taxon>Flavobacteriia</taxon>
        <taxon>Flavobacteriales</taxon>
        <taxon>Flavobacteriaceae</taxon>
        <taxon>Myroides</taxon>
    </lineage>
</organism>
<dbReference type="AlphaFoldDB" id="A0A1G8GL38"/>
<evidence type="ECO:0000313" key="2">
    <source>
        <dbReference type="Proteomes" id="UP000243588"/>
    </source>
</evidence>
<dbReference type="RefSeq" id="WP_090410310.1">
    <property type="nucleotide sequence ID" value="NZ_FNDQ01000029.1"/>
</dbReference>
<protein>
    <recommendedName>
        <fullName evidence="3">META domain-containing protein</fullName>
    </recommendedName>
</protein>
<name>A0A1G8GL38_9FLAO</name>
<keyword evidence="2" id="KW-1185">Reference proteome</keyword>
<evidence type="ECO:0000313" key="1">
    <source>
        <dbReference type="EMBL" id="SDH95073.1"/>
    </source>
</evidence>
<dbReference type="STRING" id="702745.SAMN05421818_12915"/>
<accession>A0A1G8GL38</accession>
<reference evidence="2" key="1">
    <citation type="submission" date="2016-10" db="EMBL/GenBank/DDBJ databases">
        <authorList>
            <person name="Varghese N."/>
            <person name="Submissions S."/>
        </authorList>
    </citation>
    <scope>NUCLEOTIDE SEQUENCE [LARGE SCALE GENOMIC DNA]</scope>
    <source>
        <strain evidence="2">DSM 23313</strain>
    </source>
</reference>
<dbReference type="Proteomes" id="UP000243588">
    <property type="component" value="Unassembled WGS sequence"/>
</dbReference>
<proteinExistence type="predicted"/>
<evidence type="ECO:0008006" key="3">
    <source>
        <dbReference type="Google" id="ProtNLM"/>
    </source>
</evidence>
<sequence>MILALTVSLFPSCGVDHVKDKNYKEGSNKQIDLLNKNDLDGTFFKAVAQDSPQVVSISRKGIVYSSTKPNQKIVFPFVEPLVDGECRIYKSQTKHEEIEVVIYEDETAREFADGRFDHSVAVRLVKKVDDIENINDFACFGHYIYTEKLSGNWIFQSYEDKRVEELGINQIPMICIDTNTRSFSGSGGNHMIYGDIRCEGDSIFFKVVLSPEYVTEMYQKEKELLSVLDGCDKFELKDDYLYLFEGNKQKLTFLRDTYSM</sequence>
<gene>
    <name evidence="1" type="ORF">SAMN05421818_12915</name>
</gene>
<dbReference type="EMBL" id="FNDQ01000029">
    <property type="protein sequence ID" value="SDH95073.1"/>
    <property type="molecule type" value="Genomic_DNA"/>
</dbReference>